<evidence type="ECO:0000313" key="2">
    <source>
        <dbReference type="Proteomes" id="UP001596977"/>
    </source>
</evidence>
<reference evidence="2" key="1">
    <citation type="journal article" date="2019" name="Int. J. Syst. Evol. Microbiol.">
        <title>The Global Catalogue of Microorganisms (GCM) 10K type strain sequencing project: providing services to taxonomists for standard genome sequencing and annotation.</title>
        <authorList>
            <consortium name="The Broad Institute Genomics Platform"/>
            <consortium name="The Broad Institute Genome Sequencing Center for Infectious Disease"/>
            <person name="Wu L."/>
            <person name="Ma J."/>
        </authorList>
    </citation>
    <scope>NUCLEOTIDE SEQUENCE [LARGE SCALE GENOMIC DNA]</scope>
    <source>
        <strain evidence="2">CCUG 62982</strain>
    </source>
</reference>
<accession>A0ABW3H465</accession>
<proteinExistence type="predicted"/>
<name>A0ABW3H465_9SPHN</name>
<dbReference type="RefSeq" id="WP_264942285.1">
    <property type="nucleotide sequence ID" value="NZ_JAPDRA010000001.1"/>
</dbReference>
<sequence length="71" mass="7502">MTLLSLQLSRALAKGRAVPPPAPTRASLLEALLRKRAAAHNAGAEELEAMLRSQIQWSLPMIRGDGAAEGA</sequence>
<dbReference type="EMBL" id="JBHTJG010000001">
    <property type="protein sequence ID" value="MFD0945475.1"/>
    <property type="molecule type" value="Genomic_DNA"/>
</dbReference>
<comment type="caution">
    <text evidence="1">The sequence shown here is derived from an EMBL/GenBank/DDBJ whole genome shotgun (WGS) entry which is preliminary data.</text>
</comment>
<gene>
    <name evidence="1" type="ORF">ACFQ1E_03890</name>
</gene>
<organism evidence="1 2">
    <name type="scientific">Sphingomonas canadensis</name>
    <dbReference type="NCBI Taxonomy" id="1219257"/>
    <lineage>
        <taxon>Bacteria</taxon>
        <taxon>Pseudomonadati</taxon>
        <taxon>Pseudomonadota</taxon>
        <taxon>Alphaproteobacteria</taxon>
        <taxon>Sphingomonadales</taxon>
        <taxon>Sphingomonadaceae</taxon>
        <taxon>Sphingomonas</taxon>
    </lineage>
</organism>
<dbReference type="Proteomes" id="UP001596977">
    <property type="component" value="Unassembled WGS sequence"/>
</dbReference>
<evidence type="ECO:0000313" key="1">
    <source>
        <dbReference type="EMBL" id="MFD0945475.1"/>
    </source>
</evidence>
<protein>
    <submittedName>
        <fullName evidence="1">Uncharacterized protein</fullName>
    </submittedName>
</protein>
<keyword evidence="2" id="KW-1185">Reference proteome</keyword>